<keyword evidence="9" id="KW-0718">Serine biosynthesis</keyword>
<dbReference type="InterPro" id="IPR045865">
    <property type="entry name" value="ACT-like_dom_sf"/>
</dbReference>
<evidence type="ECO:0000313" key="12">
    <source>
        <dbReference type="Proteomes" id="UP000422764"/>
    </source>
</evidence>
<comment type="similarity">
    <text evidence="3 9">Belongs to the D-isomer specific 2-hydroxyacid dehydrogenase family.</text>
</comment>
<dbReference type="InterPro" id="IPR029753">
    <property type="entry name" value="D-isomer_DH_CS"/>
</dbReference>
<dbReference type="FunFam" id="3.30.70.260:FF:000008">
    <property type="entry name" value="D-3-phosphoglycerate dehydrogenase, chloroplastic"/>
    <property type="match status" value="1"/>
</dbReference>
<dbReference type="SUPFAM" id="SSF143548">
    <property type="entry name" value="Serine metabolism enzymes domain"/>
    <property type="match status" value="1"/>
</dbReference>
<keyword evidence="9" id="KW-0028">Amino-acid biosynthesis</keyword>
<evidence type="ECO:0000256" key="5">
    <source>
        <dbReference type="ARBA" id="ARBA00023002"/>
    </source>
</evidence>
<dbReference type="CDD" id="cd12173">
    <property type="entry name" value="PGDH_4"/>
    <property type="match status" value="1"/>
</dbReference>
<evidence type="ECO:0000256" key="1">
    <source>
        <dbReference type="ARBA" id="ARBA00003800"/>
    </source>
</evidence>
<evidence type="ECO:0000256" key="6">
    <source>
        <dbReference type="ARBA" id="ARBA00023027"/>
    </source>
</evidence>
<evidence type="ECO:0000313" key="11">
    <source>
        <dbReference type="EMBL" id="QGU93855.1"/>
    </source>
</evidence>
<dbReference type="Gene3D" id="3.40.50.720">
    <property type="entry name" value="NAD(P)-binding Rossmann-like Domain"/>
    <property type="match status" value="2"/>
</dbReference>
<comment type="function">
    <text evidence="1">Catalyzes the reversible oxidation of 3-phospho-D-glycerate to 3-phosphonooxypyruvate, the first step of the phosphorylated L-serine biosynthesis pathway. Also catalyzes the reversible oxidation of 2-hydroxyglutarate to 2-oxoglutarate.</text>
</comment>
<dbReference type="AlphaFoldDB" id="A0A6I6F804"/>
<gene>
    <name evidence="11" type="ORF">GOM49_00795</name>
</gene>
<dbReference type="GO" id="GO:0006564">
    <property type="term" value="P:L-serine biosynthetic process"/>
    <property type="evidence" value="ECO:0007669"/>
    <property type="project" value="UniProtKB-UniRule"/>
</dbReference>
<evidence type="ECO:0000256" key="4">
    <source>
        <dbReference type="ARBA" id="ARBA00021582"/>
    </source>
</evidence>
<organism evidence="11 12">
    <name type="scientific">Clostridium bovifaecis</name>
    <dbReference type="NCBI Taxonomy" id="2184719"/>
    <lineage>
        <taxon>Bacteria</taxon>
        <taxon>Bacillati</taxon>
        <taxon>Bacillota</taxon>
        <taxon>Clostridia</taxon>
        <taxon>Eubacteriales</taxon>
        <taxon>Clostridiaceae</taxon>
        <taxon>Clostridium</taxon>
    </lineage>
</organism>
<dbReference type="Pfam" id="PF01842">
    <property type="entry name" value="ACT"/>
    <property type="match status" value="1"/>
</dbReference>
<comment type="pathway">
    <text evidence="2 9">Amino-acid biosynthesis; L-serine biosynthesis; L-serine from 3-phospho-D-glycerate: step 1/3.</text>
</comment>
<dbReference type="EMBL" id="CP046522">
    <property type="protein sequence ID" value="QGU93855.1"/>
    <property type="molecule type" value="Genomic_DNA"/>
</dbReference>
<evidence type="ECO:0000259" key="10">
    <source>
        <dbReference type="PROSITE" id="PS51671"/>
    </source>
</evidence>
<dbReference type="InterPro" id="IPR006139">
    <property type="entry name" value="D-isomer_2_OHA_DH_cat_dom"/>
</dbReference>
<evidence type="ECO:0000256" key="7">
    <source>
        <dbReference type="ARBA" id="ARBA00048126"/>
    </source>
</evidence>
<dbReference type="InterPro" id="IPR002912">
    <property type="entry name" value="ACT_dom"/>
</dbReference>
<dbReference type="Proteomes" id="UP000422764">
    <property type="component" value="Chromosome"/>
</dbReference>
<dbReference type="SUPFAM" id="SSF52283">
    <property type="entry name" value="Formate/glycerate dehydrogenase catalytic domain-like"/>
    <property type="match status" value="1"/>
</dbReference>
<comment type="catalytic activity">
    <reaction evidence="7">
        <text>(R)-2-hydroxyglutarate + NAD(+) = 2-oxoglutarate + NADH + H(+)</text>
        <dbReference type="Rhea" id="RHEA:49612"/>
        <dbReference type="ChEBI" id="CHEBI:15378"/>
        <dbReference type="ChEBI" id="CHEBI:15801"/>
        <dbReference type="ChEBI" id="CHEBI:16810"/>
        <dbReference type="ChEBI" id="CHEBI:57540"/>
        <dbReference type="ChEBI" id="CHEBI:57945"/>
        <dbReference type="EC" id="1.1.1.399"/>
    </reaction>
</comment>
<keyword evidence="6 9" id="KW-0520">NAD</keyword>
<feature type="domain" description="ACT" evidence="10">
    <location>
        <begin position="458"/>
        <end position="530"/>
    </location>
</feature>
<dbReference type="FunFam" id="3.40.50.720:FF:000021">
    <property type="entry name" value="D-3-phosphoglycerate dehydrogenase"/>
    <property type="match status" value="1"/>
</dbReference>
<comment type="catalytic activity">
    <reaction evidence="8 9">
        <text>(2R)-3-phosphoglycerate + NAD(+) = 3-phosphooxypyruvate + NADH + H(+)</text>
        <dbReference type="Rhea" id="RHEA:12641"/>
        <dbReference type="ChEBI" id="CHEBI:15378"/>
        <dbReference type="ChEBI" id="CHEBI:18110"/>
        <dbReference type="ChEBI" id="CHEBI:57540"/>
        <dbReference type="ChEBI" id="CHEBI:57945"/>
        <dbReference type="ChEBI" id="CHEBI:58272"/>
        <dbReference type="EC" id="1.1.1.95"/>
    </reaction>
</comment>
<sequence>MKKGKVLIAERIDDAGIELLRRHMEVDLCIDIPRNELLERIHDYDGLIIRSDNKVDKELLEKATKLKVVGRAGNGVDNIDVGEATRRGVIVANTPDSNSISACELAITHILAGAKNFTFADSYLKSGNWDRDIFMGNEVYNKTLGIIGLGRIGALVAIRMKAFGMKLIAYDPYISEERFQRYDVERKETLEELLKQADIITIHTPRTKETIGIIGKDQIELMKDGVRIVNAARGKLMDEAALYEGLKSGKIKSLGLDVHDKEPRHESPLYEFKNVTVTPHIGATTAEAQEDVGVTIARQVISGIKGDIVPNAVNLPGIATDELKEIRPYIGLAEKLGKLYYQLNHEPVKNVNIVYWGDIVKFDTEVLEIAFLKGLLEHVNNERVNYINARIVAEQSGIGIRQQRMKDHYNNYSNLITIKITNNAGEEFTLSGTVSNKQEGKLVEIQGYEVDVKPSQYMLFVQNKDVPGVIGQVGTIIGMEDINVATMQVGRKTKGEIALMVLNVDSEVSKESLNKFKQLDNVIEAKTTIL</sequence>
<dbReference type="Gene3D" id="3.30.70.260">
    <property type="match status" value="1"/>
</dbReference>
<evidence type="ECO:0000256" key="3">
    <source>
        <dbReference type="ARBA" id="ARBA00005854"/>
    </source>
</evidence>
<evidence type="ECO:0000256" key="9">
    <source>
        <dbReference type="RuleBase" id="RU363003"/>
    </source>
</evidence>
<dbReference type="PROSITE" id="PS00065">
    <property type="entry name" value="D_2_HYDROXYACID_DH_1"/>
    <property type="match status" value="1"/>
</dbReference>
<evidence type="ECO:0000256" key="8">
    <source>
        <dbReference type="ARBA" id="ARBA00048731"/>
    </source>
</evidence>
<dbReference type="PROSITE" id="PS51671">
    <property type="entry name" value="ACT"/>
    <property type="match status" value="1"/>
</dbReference>
<dbReference type="PANTHER" id="PTHR42938:SF47">
    <property type="entry name" value="HYDROXYPYRUVATE REDUCTASE"/>
    <property type="match status" value="1"/>
</dbReference>
<dbReference type="GO" id="GO:0051287">
    <property type="term" value="F:NAD binding"/>
    <property type="evidence" value="ECO:0007669"/>
    <property type="project" value="UniProtKB-UniRule"/>
</dbReference>
<dbReference type="PROSITE" id="PS00670">
    <property type="entry name" value="D_2_HYDROXYACID_DH_2"/>
    <property type="match status" value="1"/>
</dbReference>
<proteinExistence type="inferred from homology"/>
<keyword evidence="5 9" id="KW-0560">Oxidoreductase</keyword>
<dbReference type="Pfam" id="PF00389">
    <property type="entry name" value="2-Hacid_dh"/>
    <property type="match status" value="1"/>
</dbReference>
<evidence type="ECO:0000256" key="2">
    <source>
        <dbReference type="ARBA" id="ARBA00005216"/>
    </source>
</evidence>
<dbReference type="PROSITE" id="PS00671">
    <property type="entry name" value="D_2_HYDROXYACID_DH_3"/>
    <property type="match status" value="1"/>
</dbReference>
<dbReference type="PANTHER" id="PTHR42938">
    <property type="entry name" value="FORMATE DEHYDROGENASE 1"/>
    <property type="match status" value="1"/>
</dbReference>
<dbReference type="InterPro" id="IPR006140">
    <property type="entry name" value="D-isomer_DH_NAD-bd"/>
</dbReference>
<dbReference type="Gene3D" id="3.30.1330.90">
    <property type="entry name" value="D-3-phosphoglycerate dehydrogenase, domain 3"/>
    <property type="match status" value="1"/>
</dbReference>
<dbReference type="InterPro" id="IPR036291">
    <property type="entry name" value="NAD(P)-bd_dom_sf"/>
</dbReference>
<dbReference type="NCBIfam" id="TIGR01327">
    <property type="entry name" value="PGDH"/>
    <property type="match status" value="1"/>
</dbReference>
<dbReference type="Pfam" id="PF19304">
    <property type="entry name" value="PGDH_inter"/>
    <property type="match status" value="1"/>
</dbReference>
<dbReference type="Pfam" id="PF02826">
    <property type="entry name" value="2-Hacid_dh_C"/>
    <property type="match status" value="1"/>
</dbReference>
<keyword evidence="12" id="KW-1185">Reference proteome</keyword>
<dbReference type="UniPathway" id="UPA00135">
    <property type="reaction ID" value="UER00196"/>
</dbReference>
<dbReference type="SUPFAM" id="SSF51735">
    <property type="entry name" value="NAD(P)-binding Rossmann-fold domains"/>
    <property type="match status" value="1"/>
</dbReference>
<dbReference type="InterPro" id="IPR006236">
    <property type="entry name" value="PGDH"/>
</dbReference>
<protein>
    <recommendedName>
        <fullName evidence="4 9">D-3-phosphoglycerate dehydrogenase</fullName>
        <ecNumber evidence="9">1.1.1.95</ecNumber>
    </recommendedName>
</protein>
<dbReference type="FunFam" id="3.30.1330.90:FF:000003">
    <property type="entry name" value="D-3-phosphoglycerate dehydrogenase"/>
    <property type="match status" value="1"/>
</dbReference>
<dbReference type="SUPFAM" id="SSF55021">
    <property type="entry name" value="ACT-like"/>
    <property type="match status" value="1"/>
</dbReference>
<dbReference type="GO" id="GO:0004617">
    <property type="term" value="F:phosphoglycerate dehydrogenase activity"/>
    <property type="evidence" value="ECO:0007669"/>
    <property type="project" value="UniProtKB-UniRule"/>
</dbReference>
<dbReference type="InterPro" id="IPR029009">
    <property type="entry name" value="ASB_dom_sf"/>
</dbReference>
<dbReference type="CDD" id="cd04902">
    <property type="entry name" value="ACT_3PGDH-xct"/>
    <property type="match status" value="1"/>
</dbReference>
<name>A0A6I6F804_9CLOT</name>
<dbReference type="InterPro" id="IPR029752">
    <property type="entry name" value="D-isomer_DH_CS1"/>
</dbReference>
<accession>A0A6I6F804</accession>
<dbReference type="EC" id="1.1.1.95" evidence="9"/>
<reference evidence="11 12" key="1">
    <citation type="submission" date="2019-12" db="EMBL/GenBank/DDBJ databases">
        <title>Genome sequenceing of Clostridium bovifaecis.</title>
        <authorList>
            <person name="Yao Y."/>
        </authorList>
    </citation>
    <scope>NUCLEOTIDE SEQUENCE [LARGE SCALE GENOMIC DNA]</scope>
    <source>
        <strain evidence="11 12">BXX</strain>
    </source>
</reference>
<dbReference type="InterPro" id="IPR045626">
    <property type="entry name" value="PGDH_ASB_dom"/>
</dbReference>